<dbReference type="EMBL" id="JBHMEY010000006">
    <property type="protein sequence ID" value="MFB9095435.1"/>
    <property type="molecule type" value="Genomic_DNA"/>
</dbReference>
<comment type="caution">
    <text evidence="1">The sequence shown here is derived from an EMBL/GenBank/DDBJ whole genome shotgun (WGS) entry which is preliminary data.</text>
</comment>
<gene>
    <name evidence="1" type="ORF">ACFFVF_02815</name>
</gene>
<keyword evidence="2" id="KW-1185">Reference proteome</keyword>
<dbReference type="RefSeq" id="WP_236456999.1">
    <property type="nucleotide sequence ID" value="NZ_CP091285.1"/>
</dbReference>
<accession>A0ABV5GJ72</accession>
<reference evidence="1 2" key="1">
    <citation type="submission" date="2024-09" db="EMBL/GenBank/DDBJ databases">
        <authorList>
            <person name="Sun Q."/>
            <person name="Mori K."/>
        </authorList>
    </citation>
    <scope>NUCLEOTIDE SEQUENCE [LARGE SCALE GENOMIC DNA]</scope>
    <source>
        <strain evidence="1 2">CECT 7955</strain>
    </source>
</reference>
<evidence type="ECO:0000313" key="2">
    <source>
        <dbReference type="Proteomes" id="UP001589607"/>
    </source>
</evidence>
<proteinExistence type="predicted"/>
<sequence>MNNQMKSGFVKIIECFNIPGIGLLTELQHNENGIPPDTEIVDLKTETKWIIAKRVLSGTLLIADSEIMFDCEIKSKHISNSFKTQKDREIAVEKELERRKHGIYWYLIKPIDKKQKVKPEIGTELKIKTTPQHGV</sequence>
<organism evidence="1 2">
    <name type="scientific">Flavobacterium jumunjinense</name>
    <dbReference type="NCBI Taxonomy" id="998845"/>
    <lineage>
        <taxon>Bacteria</taxon>
        <taxon>Pseudomonadati</taxon>
        <taxon>Bacteroidota</taxon>
        <taxon>Flavobacteriia</taxon>
        <taxon>Flavobacteriales</taxon>
        <taxon>Flavobacteriaceae</taxon>
        <taxon>Flavobacterium</taxon>
    </lineage>
</organism>
<name>A0ABV5GJ72_9FLAO</name>
<dbReference type="Proteomes" id="UP001589607">
    <property type="component" value="Unassembled WGS sequence"/>
</dbReference>
<evidence type="ECO:0000313" key="1">
    <source>
        <dbReference type="EMBL" id="MFB9095435.1"/>
    </source>
</evidence>
<protein>
    <submittedName>
        <fullName evidence="1">Uncharacterized protein</fullName>
    </submittedName>
</protein>